<sequence length="50" mass="5519">VQPVQHEDSEGPVVCWERLGLPDLDCKEKTAWISTGSLTGDLIQPTVQEI</sequence>
<organism evidence="1 2">
    <name type="scientific">Cirrhinus mrigala</name>
    <name type="common">Mrigala</name>
    <dbReference type="NCBI Taxonomy" id="683832"/>
    <lineage>
        <taxon>Eukaryota</taxon>
        <taxon>Metazoa</taxon>
        <taxon>Chordata</taxon>
        <taxon>Craniata</taxon>
        <taxon>Vertebrata</taxon>
        <taxon>Euteleostomi</taxon>
        <taxon>Actinopterygii</taxon>
        <taxon>Neopterygii</taxon>
        <taxon>Teleostei</taxon>
        <taxon>Ostariophysi</taxon>
        <taxon>Cypriniformes</taxon>
        <taxon>Cyprinidae</taxon>
        <taxon>Labeoninae</taxon>
        <taxon>Labeonini</taxon>
        <taxon>Cirrhinus</taxon>
    </lineage>
</organism>
<feature type="non-terminal residue" evidence="1">
    <location>
        <position position="1"/>
    </location>
</feature>
<protein>
    <submittedName>
        <fullName evidence="1">Uncharacterized protein</fullName>
    </submittedName>
</protein>
<dbReference type="EMBL" id="JAMKFB020000018">
    <property type="protein sequence ID" value="KAL0168842.1"/>
    <property type="molecule type" value="Genomic_DNA"/>
</dbReference>
<keyword evidence="2" id="KW-1185">Reference proteome</keyword>
<evidence type="ECO:0000313" key="1">
    <source>
        <dbReference type="EMBL" id="KAL0168842.1"/>
    </source>
</evidence>
<accession>A0ABD0P434</accession>
<dbReference type="AlphaFoldDB" id="A0ABD0P434"/>
<proteinExistence type="predicted"/>
<reference evidence="1 2" key="1">
    <citation type="submission" date="2024-05" db="EMBL/GenBank/DDBJ databases">
        <title>Genome sequencing and assembly of Indian major carp, Cirrhinus mrigala (Hamilton, 1822).</title>
        <authorList>
            <person name="Mohindra V."/>
            <person name="Chowdhury L.M."/>
            <person name="Lal K."/>
            <person name="Jena J.K."/>
        </authorList>
    </citation>
    <scope>NUCLEOTIDE SEQUENCE [LARGE SCALE GENOMIC DNA]</scope>
    <source>
        <strain evidence="1">CM1030</strain>
        <tissue evidence="1">Blood</tissue>
    </source>
</reference>
<evidence type="ECO:0000313" key="2">
    <source>
        <dbReference type="Proteomes" id="UP001529510"/>
    </source>
</evidence>
<comment type="caution">
    <text evidence="1">The sequence shown here is derived from an EMBL/GenBank/DDBJ whole genome shotgun (WGS) entry which is preliminary data.</text>
</comment>
<name>A0ABD0P434_CIRMR</name>
<gene>
    <name evidence="1" type="ORF">M9458_037064</name>
</gene>
<dbReference type="Proteomes" id="UP001529510">
    <property type="component" value="Unassembled WGS sequence"/>
</dbReference>